<evidence type="ECO:0000256" key="1">
    <source>
        <dbReference type="ARBA" id="ARBA00022679"/>
    </source>
</evidence>
<reference evidence="4" key="2">
    <citation type="submission" date="2023-01" db="EMBL/GenBank/DDBJ databases">
        <title>Draft genome sequence of Portibacter lacus strain NBRC 108769.</title>
        <authorList>
            <person name="Sun Q."/>
            <person name="Mori K."/>
        </authorList>
    </citation>
    <scope>NUCLEOTIDE SEQUENCE</scope>
    <source>
        <strain evidence="4">NBRC 108769</strain>
    </source>
</reference>
<keyword evidence="1" id="KW-0808">Transferase</keyword>
<evidence type="ECO:0000313" key="4">
    <source>
        <dbReference type="EMBL" id="GLR15691.1"/>
    </source>
</evidence>
<reference evidence="4" key="1">
    <citation type="journal article" date="2014" name="Int. J. Syst. Evol. Microbiol.">
        <title>Complete genome sequence of Corynebacterium casei LMG S-19264T (=DSM 44701T), isolated from a smear-ripened cheese.</title>
        <authorList>
            <consortium name="US DOE Joint Genome Institute (JGI-PGF)"/>
            <person name="Walter F."/>
            <person name="Albersmeier A."/>
            <person name="Kalinowski J."/>
            <person name="Ruckert C."/>
        </authorList>
    </citation>
    <scope>NUCLEOTIDE SEQUENCE</scope>
    <source>
        <strain evidence="4">NBRC 108769</strain>
    </source>
</reference>
<feature type="domain" description="Carbohydrate kinase PfkB" evidence="3">
    <location>
        <begin position="36"/>
        <end position="314"/>
    </location>
</feature>
<dbReference type="RefSeq" id="WP_235292589.1">
    <property type="nucleotide sequence ID" value="NZ_BSOH01000001.1"/>
</dbReference>
<gene>
    <name evidence="4" type="ORF">GCM10007940_03060</name>
</gene>
<dbReference type="GO" id="GO:0016773">
    <property type="term" value="F:phosphotransferase activity, alcohol group as acceptor"/>
    <property type="evidence" value="ECO:0007669"/>
    <property type="project" value="InterPro"/>
</dbReference>
<dbReference type="PANTHER" id="PTHR46969">
    <property type="entry name" value="BIFUNCTIONAL PROTEIN HLDE"/>
    <property type="match status" value="1"/>
</dbReference>
<dbReference type="PANTHER" id="PTHR46969:SF1">
    <property type="entry name" value="BIFUNCTIONAL PROTEIN HLDE"/>
    <property type="match status" value="1"/>
</dbReference>
<dbReference type="Gene3D" id="3.40.1190.20">
    <property type="match status" value="1"/>
</dbReference>
<dbReference type="GO" id="GO:0033785">
    <property type="term" value="F:heptose 7-phosphate kinase activity"/>
    <property type="evidence" value="ECO:0007669"/>
    <property type="project" value="TreeGrafter"/>
</dbReference>
<dbReference type="Proteomes" id="UP001156666">
    <property type="component" value="Unassembled WGS sequence"/>
</dbReference>
<keyword evidence="5" id="KW-1185">Reference proteome</keyword>
<dbReference type="InterPro" id="IPR002173">
    <property type="entry name" value="Carboh/pur_kinase_PfkB_CS"/>
</dbReference>
<dbReference type="PROSITE" id="PS00583">
    <property type="entry name" value="PFKB_KINASES_1"/>
    <property type="match status" value="1"/>
</dbReference>
<dbReference type="InterPro" id="IPR029056">
    <property type="entry name" value="Ribokinase-like"/>
</dbReference>
<accession>A0AA37SJG7</accession>
<proteinExistence type="predicted"/>
<dbReference type="GO" id="GO:0033786">
    <property type="term" value="F:heptose-1-phosphate adenylyltransferase activity"/>
    <property type="evidence" value="ECO:0007669"/>
    <property type="project" value="TreeGrafter"/>
</dbReference>
<sequence length="329" mass="36171">MNVERINELLSFDDVHVLVLGDVMLDEYILGSATRISPEAPVPVVSLSEKVHRLGGAANVAMNTQSLGAHTSLIGLIGNDDYGKIITGLTKDRKGMQTFLVNDHSRRTTCKTRILASNQNLLRVDNEDTHPIDSEIVTKIIKMVKFLNHERPIDIIILQDYNKGLFSPEMIEAIIAWAKENKVKTALDPKQENIEYFKGVDIFKPNLKELRNFLGHEVKVESKALRQSCVEVFDQMDCDMVLLTLSADGVFVSTEEDHHWESTSVQSIVDVSGAGDTVISLVSLLYANGDASISEIGQLANLGGAAVCKIPGVGVVDKKMIANVTKNMK</sequence>
<dbReference type="AlphaFoldDB" id="A0AA37SJG7"/>
<evidence type="ECO:0000313" key="5">
    <source>
        <dbReference type="Proteomes" id="UP001156666"/>
    </source>
</evidence>
<dbReference type="Pfam" id="PF00294">
    <property type="entry name" value="PfkB"/>
    <property type="match status" value="1"/>
</dbReference>
<dbReference type="CDD" id="cd01172">
    <property type="entry name" value="RfaE_like"/>
    <property type="match status" value="1"/>
</dbReference>
<dbReference type="GO" id="GO:0005829">
    <property type="term" value="C:cytosol"/>
    <property type="evidence" value="ECO:0007669"/>
    <property type="project" value="TreeGrafter"/>
</dbReference>
<comment type="caution">
    <text evidence="4">The sequence shown here is derived from an EMBL/GenBank/DDBJ whole genome shotgun (WGS) entry which is preliminary data.</text>
</comment>
<protein>
    <submittedName>
        <fullName evidence="4">Carbohydrate kinase</fullName>
    </submittedName>
</protein>
<evidence type="ECO:0000256" key="2">
    <source>
        <dbReference type="ARBA" id="ARBA00022777"/>
    </source>
</evidence>
<dbReference type="SUPFAM" id="SSF53613">
    <property type="entry name" value="Ribokinase-like"/>
    <property type="match status" value="1"/>
</dbReference>
<dbReference type="InterPro" id="IPR011611">
    <property type="entry name" value="PfkB_dom"/>
</dbReference>
<evidence type="ECO:0000259" key="3">
    <source>
        <dbReference type="Pfam" id="PF00294"/>
    </source>
</evidence>
<organism evidence="4 5">
    <name type="scientific">Portibacter lacus</name>
    <dbReference type="NCBI Taxonomy" id="1099794"/>
    <lineage>
        <taxon>Bacteria</taxon>
        <taxon>Pseudomonadati</taxon>
        <taxon>Bacteroidota</taxon>
        <taxon>Saprospiria</taxon>
        <taxon>Saprospirales</taxon>
        <taxon>Haliscomenobacteraceae</taxon>
        <taxon>Portibacter</taxon>
    </lineage>
</organism>
<keyword evidence="2 4" id="KW-0418">Kinase</keyword>
<dbReference type="EMBL" id="BSOH01000001">
    <property type="protein sequence ID" value="GLR15691.1"/>
    <property type="molecule type" value="Genomic_DNA"/>
</dbReference>
<dbReference type="InterPro" id="IPR011913">
    <property type="entry name" value="RfaE_dom_I"/>
</dbReference>
<name>A0AA37SJG7_9BACT</name>